<evidence type="ECO:0000256" key="3">
    <source>
        <dbReference type="ARBA" id="ARBA00022517"/>
    </source>
</evidence>
<sequence length="466" mass="52694">MAVPKVVIVGRPNVGKSSVFNWLAGIRLAIVEDRPGVTRDRVDYLTEHEGRYFELVDTGGIGIQDEDNLTKHIEEQIQTAIDSAAVILFVVDTRAGLMPLDEEVGRRLRDVEVPVLCIANKTDDEKMDVQTSDFYRLGRGKIVPVSTKQNRNRTVLLNMIVERLPPESEGDGPQAEPEMKVAIVGRRNVGKSTFVNTLAQAERMIVSEIPGTTRDSVDVRFELDGKGFVAIDTPGIRRTKSQGASIDFYGAHRAHRSIRRADVVLLFLDATQKISKVDKQLCEYIGEEYKPVIFVVNKWDQLVKSMPTEKWVRYLNDSFRAQRYAPIAFITGQTGKNVKALLNHAQMLFKQSRQRVTTGQLNRMLKEALQRTPPPLFQGRRPKIYYATQVSSQPPTIVLFCNDPASISKPYQRYLLSAVREHMHFEEVPIKLYLRRRQASDTRDDTGADEIGPIVDLGEDQPIHVE</sequence>
<dbReference type="PANTHER" id="PTHR43834:SF6">
    <property type="entry name" value="GTPASE DER"/>
    <property type="match status" value="1"/>
</dbReference>
<evidence type="ECO:0000256" key="7">
    <source>
        <dbReference type="ARBA" id="ARBA00032345"/>
    </source>
</evidence>
<dbReference type="KEGG" id="llh:I41_11430"/>
<keyword evidence="3 8" id="KW-0690">Ribosome biogenesis</keyword>
<evidence type="ECO:0000313" key="14">
    <source>
        <dbReference type="Proteomes" id="UP000317909"/>
    </source>
</evidence>
<dbReference type="CDD" id="cd01894">
    <property type="entry name" value="EngA1"/>
    <property type="match status" value="1"/>
</dbReference>
<evidence type="ECO:0000256" key="4">
    <source>
        <dbReference type="ARBA" id="ARBA00022737"/>
    </source>
</evidence>
<evidence type="ECO:0000259" key="12">
    <source>
        <dbReference type="Pfam" id="PF14714"/>
    </source>
</evidence>
<dbReference type="GO" id="GO:0043022">
    <property type="term" value="F:ribosome binding"/>
    <property type="evidence" value="ECO:0007669"/>
    <property type="project" value="TreeGrafter"/>
</dbReference>
<reference evidence="13 14" key="1">
    <citation type="submission" date="2019-02" db="EMBL/GenBank/DDBJ databases">
        <title>Deep-cultivation of Planctomycetes and their phenomic and genomic characterization uncovers novel biology.</title>
        <authorList>
            <person name="Wiegand S."/>
            <person name="Jogler M."/>
            <person name="Boedeker C."/>
            <person name="Pinto D."/>
            <person name="Vollmers J."/>
            <person name="Rivas-Marin E."/>
            <person name="Kohn T."/>
            <person name="Peeters S.H."/>
            <person name="Heuer A."/>
            <person name="Rast P."/>
            <person name="Oberbeckmann S."/>
            <person name="Bunk B."/>
            <person name="Jeske O."/>
            <person name="Meyerdierks A."/>
            <person name="Storesund J.E."/>
            <person name="Kallscheuer N."/>
            <person name="Luecker S."/>
            <person name="Lage O.M."/>
            <person name="Pohl T."/>
            <person name="Merkel B.J."/>
            <person name="Hornburger P."/>
            <person name="Mueller R.-W."/>
            <person name="Bruemmer F."/>
            <person name="Labrenz M."/>
            <person name="Spormann A.M."/>
            <person name="Op den Camp H."/>
            <person name="Overmann J."/>
            <person name="Amann R."/>
            <person name="Jetten M.S.M."/>
            <person name="Mascher T."/>
            <person name="Medema M.H."/>
            <person name="Devos D.P."/>
            <person name="Kaster A.-K."/>
            <person name="Ovreas L."/>
            <person name="Rohde M."/>
            <person name="Galperin M.Y."/>
            <person name="Jogler C."/>
        </authorList>
    </citation>
    <scope>NUCLEOTIDE SEQUENCE [LARGE SCALE GENOMIC DNA]</scope>
    <source>
        <strain evidence="13 14">I41</strain>
    </source>
</reference>
<feature type="binding site" evidence="8">
    <location>
        <begin position="297"/>
        <end position="300"/>
    </location>
    <ligand>
        <name>GTP</name>
        <dbReference type="ChEBI" id="CHEBI:37565"/>
        <label>2</label>
    </ligand>
</feature>
<comment type="function">
    <text evidence="8 9">GTPase that plays an essential role in the late steps of ribosome biogenesis.</text>
</comment>
<dbReference type="OrthoDB" id="9805918at2"/>
<feature type="binding site" evidence="8">
    <location>
        <begin position="232"/>
        <end position="236"/>
    </location>
    <ligand>
        <name>GTP</name>
        <dbReference type="ChEBI" id="CHEBI:37565"/>
        <label>2</label>
    </ligand>
</feature>
<evidence type="ECO:0000313" key="13">
    <source>
        <dbReference type="EMBL" id="QDT71980.1"/>
    </source>
</evidence>
<evidence type="ECO:0000256" key="10">
    <source>
        <dbReference type="SAM" id="MobiDB-lite"/>
    </source>
</evidence>
<dbReference type="Gene3D" id="3.30.300.20">
    <property type="match status" value="1"/>
</dbReference>
<evidence type="ECO:0000256" key="1">
    <source>
        <dbReference type="ARBA" id="ARBA00008279"/>
    </source>
</evidence>
<keyword evidence="4 9" id="KW-0677">Repeat</keyword>
<dbReference type="PRINTS" id="PR00326">
    <property type="entry name" value="GTP1OBG"/>
</dbReference>
<protein>
    <recommendedName>
        <fullName evidence="2 8">GTPase Der</fullName>
    </recommendedName>
    <alternativeName>
        <fullName evidence="7 8">GTP-binding protein EngA</fullName>
    </alternativeName>
</protein>
<dbReference type="Pfam" id="PF14714">
    <property type="entry name" value="KH_dom-like"/>
    <property type="match status" value="1"/>
</dbReference>
<dbReference type="InterPro" id="IPR032859">
    <property type="entry name" value="KH_dom-like"/>
</dbReference>
<proteinExistence type="inferred from homology"/>
<evidence type="ECO:0000256" key="2">
    <source>
        <dbReference type="ARBA" id="ARBA00020953"/>
    </source>
</evidence>
<dbReference type="InterPro" id="IPR005225">
    <property type="entry name" value="Small_GTP-bd"/>
</dbReference>
<dbReference type="RefSeq" id="WP_145431587.1">
    <property type="nucleotide sequence ID" value="NZ_CP036339.1"/>
</dbReference>
<evidence type="ECO:0000256" key="5">
    <source>
        <dbReference type="ARBA" id="ARBA00022741"/>
    </source>
</evidence>
<dbReference type="CDD" id="cd01895">
    <property type="entry name" value="EngA2"/>
    <property type="match status" value="1"/>
</dbReference>
<comment type="subunit">
    <text evidence="8">Associates with the 50S ribosomal subunit.</text>
</comment>
<feature type="region of interest" description="Disordered" evidence="10">
    <location>
        <begin position="438"/>
        <end position="466"/>
    </location>
</feature>
<dbReference type="InterPro" id="IPR015946">
    <property type="entry name" value="KH_dom-like_a/b"/>
</dbReference>
<dbReference type="GO" id="GO:0005525">
    <property type="term" value="F:GTP binding"/>
    <property type="evidence" value="ECO:0007669"/>
    <property type="project" value="UniProtKB-UniRule"/>
</dbReference>
<dbReference type="InterPro" id="IPR006073">
    <property type="entry name" value="GTP-bd"/>
</dbReference>
<keyword evidence="14" id="KW-1185">Reference proteome</keyword>
<dbReference type="SUPFAM" id="SSF52540">
    <property type="entry name" value="P-loop containing nucleoside triphosphate hydrolases"/>
    <property type="match status" value="2"/>
</dbReference>
<feature type="binding site" evidence="8">
    <location>
        <begin position="185"/>
        <end position="192"/>
    </location>
    <ligand>
        <name>GTP</name>
        <dbReference type="ChEBI" id="CHEBI:37565"/>
        <label>2</label>
    </ligand>
</feature>
<dbReference type="NCBIfam" id="TIGR00231">
    <property type="entry name" value="small_GTP"/>
    <property type="match status" value="2"/>
</dbReference>
<keyword evidence="6 8" id="KW-0342">GTP-binding</keyword>
<dbReference type="Gene3D" id="3.40.50.300">
    <property type="entry name" value="P-loop containing nucleotide triphosphate hydrolases"/>
    <property type="match status" value="2"/>
</dbReference>
<accession>A0A517TUD5</accession>
<comment type="similarity">
    <text evidence="1 8 9">Belongs to the TRAFAC class TrmE-Era-EngA-EngB-Septin-like GTPase superfamily. EngA (Der) GTPase family.</text>
</comment>
<feature type="binding site" evidence="8">
    <location>
        <begin position="120"/>
        <end position="123"/>
    </location>
    <ligand>
        <name>GTP</name>
        <dbReference type="ChEBI" id="CHEBI:37565"/>
        <label>1</label>
    </ligand>
</feature>
<dbReference type="EMBL" id="CP036339">
    <property type="protein sequence ID" value="QDT71980.1"/>
    <property type="molecule type" value="Genomic_DNA"/>
</dbReference>
<dbReference type="AlphaFoldDB" id="A0A517TUD5"/>
<dbReference type="Proteomes" id="UP000317909">
    <property type="component" value="Chromosome"/>
</dbReference>
<organism evidence="13 14">
    <name type="scientific">Lacipirellula limnantheis</name>
    <dbReference type="NCBI Taxonomy" id="2528024"/>
    <lineage>
        <taxon>Bacteria</taxon>
        <taxon>Pseudomonadati</taxon>
        <taxon>Planctomycetota</taxon>
        <taxon>Planctomycetia</taxon>
        <taxon>Pirellulales</taxon>
        <taxon>Lacipirellulaceae</taxon>
        <taxon>Lacipirellula</taxon>
    </lineage>
</organism>
<feature type="binding site" evidence="8">
    <location>
        <begin position="10"/>
        <end position="17"/>
    </location>
    <ligand>
        <name>GTP</name>
        <dbReference type="ChEBI" id="CHEBI:37565"/>
        <label>1</label>
    </ligand>
</feature>
<dbReference type="InterPro" id="IPR027417">
    <property type="entry name" value="P-loop_NTPase"/>
</dbReference>
<gene>
    <name evidence="8 13" type="primary">der</name>
    <name evidence="13" type="ORF">I41_11430</name>
</gene>
<feature type="domain" description="G" evidence="11">
    <location>
        <begin position="5"/>
        <end position="121"/>
    </location>
</feature>
<evidence type="ECO:0000259" key="11">
    <source>
        <dbReference type="Pfam" id="PF01926"/>
    </source>
</evidence>
<dbReference type="FunFam" id="3.30.300.20:FF:000004">
    <property type="entry name" value="GTPase Der"/>
    <property type="match status" value="1"/>
</dbReference>
<dbReference type="GO" id="GO:0042254">
    <property type="term" value="P:ribosome biogenesis"/>
    <property type="evidence" value="ECO:0007669"/>
    <property type="project" value="UniProtKB-KW"/>
</dbReference>
<dbReference type="PANTHER" id="PTHR43834">
    <property type="entry name" value="GTPASE DER"/>
    <property type="match status" value="1"/>
</dbReference>
<name>A0A517TUD5_9BACT</name>
<feature type="domain" description="G" evidence="11">
    <location>
        <begin position="180"/>
        <end position="298"/>
    </location>
</feature>
<dbReference type="HAMAP" id="MF_00195">
    <property type="entry name" value="GTPase_Der"/>
    <property type="match status" value="1"/>
</dbReference>
<feature type="binding site" evidence="8">
    <location>
        <begin position="57"/>
        <end position="61"/>
    </location>
    <ligand>
        <name>GTP</name>
        <dbReference type="ChEBI" id="CHEBI:37565"/>
        <label>1</label>
    </ligand>
</feature>
<keyword evidence="5 8" id="KW-0547">Nucleotide-binding</keyword>
<evidence type="ECO:0000256" key="9">
    <source>
        <dbReference type="RuleBase" id="RU004481"/>
    </source>
</evidence>
<dbReference type="Pfam" id="PF01926">
    <property type="entry name" value="MMR_HSR1"/>
    <property type="match status" value="2"/>
</dbReference>
<dbReference type="PIRSF" id="PIRSF006485">
    <property type="entry name" value="GTP-binding_EngA"/>
    <property type="match status" value="1"/>
</dbReference>
<dbReference type="InterPro" id="IPR016484">
    <property type="entry name" value="GTPase_Der"/>
</dbReference>
<feature type="domain" description="GTPase Der C-terminal KH-domain-like" evidence="12">
    <location>
        <begin position="355"/>
        <end position="435"/>
    </location>
</feature>
<evidence type="ECO:0000256" key="6">
    <source>
        <dbReference type="ARBA" id="ARBA00023134"/>
    </source>
</evidence>
<evidence type="ECO:0000256" key="8">
    <source>
        <dbReference type="HAMAP-Rule" id="MF_00195"/>
    </source>
</evidence>
<dbReference type="NCBIfam" id="TIGR03594">
    <property type="entry name" value="GTPase_EngA"/>
    <property type="match status" value="1"/>
</dbReference>